<gene>
    <name evidence="1" type="ORF">BD311DRAFT_677855</name>
</gene>
<dbReference type="Gene3D" id="3.90.1410.10">
    <property type="entry name" value="set domain protein methyltransferase, domain 1"/>
    <property type="match status" value="1"/>
</dbReference>
<dbReference type="SUPFAM" id="SSF82199">
    <property type="entry name" value="SET domain"/>
    <property type="match status" value="1"/>
</dbReference>
<proteinExistence type="predicted"/>
<reference evidence="1" key="1">
    <citation type="submission" date="2019-01" db="EMBL/GenBank/DDBJ databases">
        <title>Draft genome sequences of three monokaryotic isolates of the white-rot basidiomycete fungus Dichomitus squalens.</title>
        <authorList>
            <consortium name="DOE Joint Genome Institute"/>
            <person name="Lopez S.C."/>
            <person name="Andreopoulos B."/>
            <person name="Pangilinan J."/>
            <person name="Lipzen A."/>
            <person name="Riley R."/>
            <person name="Ahrendt S."/>
            <person name="Ng V."/>
            <person name="Barry K."/>
            <person name="Daum C."/>
            <person name="Grigoriev I.V."/>
            <person name="Hilden K.S."/>
            <person name="Makela M.R."/>
            <person name="de Vries R.P."/>
        </authorList>
    </citation>
    <scope>NUCLEOTIDE SEQUENCE [LARGE SCALE GENOMIC DNA]</scope>
    <source>
        <strain evidence="1">OM18370.1</strain>
    </source>
</reference>
<dbReference type="Proteomes" id="UP000292957">
    <property type="component" value="Unassembled WGS sequence"/>
</dbReference>
<dbReference type="GO" id="GO:0005634">
    <property type="term" value="C:nucleus"/>
    <property type="evidence" value="ECO:0007669"/>
    <property type="project" value="TreeGrafter"/>
</dbReference>
<dbReference type="EMBL" id="ML143586">
    <property type="protein sequence ID" value="TBU21666.1"/>
    <property type="molecule type" value="Genomic_DNA"/>
</dbReference>
<dbReference type="AlphaFoldDB" id="A0A4Q9M7Q6"/>
<dbReference type="PANTHER" id="PTHR13271:SF147">
    <property type="entry name" value="PROTEIN-LYSINE N-METHYLTRANSFERASE EFM1-RELATED"/>
    <property type="match status" value="1"/>
</dbReference>
<dbReference type="OrthoDB" id="42889at2759"/>
<sequence>MSSIEPENVTNFKSWIAQQGGQIHAGVHFEPVEFGFNVAARSDIPSDATVVSIPFSLSITPNVARHAIKQLLNTEPQNWSERQLECTYIVLHSIVEPIDPSILRHRPYLDTLPSPEQLRTPLHFTEAELSSFRGSNLFGATLDRKHEWETEWQQCKNTVSAAIAGWGQSFTWEKYLTAATYLSSRAFPSTILSDTPSLVTTETSYPVLLPGIDALNHARGHPVSWVVSAPSQTSSSQRSESSISLVIHTPTPRGSELLNNYGPKPNSELILGYGFSLPNNPDDTIVLKIGGSSAPASTASPSALRGWEVGRHARGAEPVWEAVLSAVRGQNNDTVDDDDEGSAVEDELCAADMLAEMAQGLHDRLPPFPPANTSEIRPEVLQMLEHYLEGQRDILQSLVSFAQEKEARALQMAKEQGLDIVDEEEEGDY</sequence>
<protein>
    <submittedName>
        <fullName evidence="1">SET domain-containing protein</fullName>
    </submittedName>
</protein>
<dbReference type="InterPro" id="IPR050600">
    <property type="entry name" value="SETD3_SETD6_MTase"/>
</dbReference>
<evidence type="ECO:0000313" key="1">
    <source>
        <dbReference type="EMBL" id="TBU21666.1"/>
    </source>
</evidence>
<dbReference type="PANTHER" id="PTHR13271">
    <property type="entry name" value="UNCHARACTERIZED PUTATIVE METHYLTRANSFERASE"/>
    <property type="match status" value="1"/>
</dbReference>
<dbReference type="InterPro" id="IPR046341">
    <property type="entry name" value="SET_dom_sf"/>
</dbReference>
<dbReference type="GO" id="GO:0016279">
    <property type="term" value="F:protein-lysine N-methyltransferase activity"/>
    <property type="evidence" value="ECO:0007669"/>
    <property type="project" value="TreeGrafter"/>
</dbReference>
<accession>A0A4Q9M7Q6</accession>
<organism evidence="1">
    <name type="scientific">Dichomitus squalens</name>
    <dbReference type="NCBI Taxonomy" id="114155"/>
    <lineage>
        <taxon>Eukaryota</taxon>
        <taxon>Fungi</taxon>
        <taxon>Dikarya</taxon>
        <taxon>Basidiomycota</taxon>
        <taxon>Agaricomycotina</taxon>
        <taxon>Agaricomycetes</taxon>
        <taxon>Polyporales</taxon>
        <taxon>Polyporaceae</taxon>
        <taxon>Dichomitus</taxon>
    </lineage>
</organism>
<name>A0A4Q9M7Q6_9APHY</name>